<sequence>MDSYVARHIRDVYTFSDRLSKWPAVVTVAGIVAVVEFTGLTGITTALIEAGGPQGVERLRNVIGPFYTGIFTLATKWSGDITQFSITQGDVVTICWRSDSSALETSWAPAMISAEFHSIGCVIELIKFVNKYNSTLVGSDIGSKRVQVRVAIETGQLHHTHFGIKGARREHCVVGPAVASAHTYRKAAHEGEIVFNALIWTGLQQTINVPTIRPRPFRVSEQVEPDERYMSFLGTSKQALDTLDMMKRIMRGKRRQTPGGNGESDDPEMPSQQVLDVCREYTNSSAQHQIAAGTYLSYLRIMSTIVIKFRNVGIENPEHTANLFQHIMQHVVPVATKYEGWFSSDYIRTQNDEKNAYVTLTWGLDPNIHEKEAPFAARAAVALRGHIAKDETIQELAIGLATNLNFTGFIGNQLGFGRDDMRNYHLVFGLASNEALGIASMSLPNSVVVADKRTYEQASTFVRFKQFRRRRISHTTSVVYEPGEEPDLWEAVRPLRHVTMHKRVSNMPELIGREAEQMMIQQMFTRWRNGETNNLLVITGESGLGKTILGEFMINEALMSTSCIACFGRSNEIGRRKPYYSFQELFLSLARQLLQISKSRPGLTDRITVQHPRAKRPSFFKSSHRRSLSSAVGQGTPRDTLNFLLEDRRDSMQSGGILSNSGGSTGINVSGMLRDRTSSSHSSSSANTPAQISMSHIYGAGSFVTHTGGALPSLSTAGNISILAATSFNNGTNGTGVSVTANSSINGGAGGWMLANVGSVAKAASTAGGNQGSFSNGVTSFTPGPGSYSTGAASLNSGVGSFANTSGSFNNAMTPFSAGASLFKPSVSFVRRMSGSRMSAFSNSSSLNFASSTDSLLLQTSSSEMSTSNGRTSAMGTAYMDDRATSRIRAELVELLNIVGESQDCLALLNAFLPFKFKASAAQSVRSDSRHMALCQFMTRVLNKITMDMKIPVVLCFDDVQWLDSKGWELTNDLIHNCPKLCIVLLSRPLEEYENDAVASQISDLCKRDTVKFIKLPPLSRDMVRRLILTPLASEKICTIDEKLVQAIHTHSHGNCFVVQLLASKIVEIVHDLVNNSKQKRQGVDADPLDAGARISGGARSGAAASGNDGGKSNAVIVPEDDQEPVLHLFLTDSLHVGWTGADDIANLVGSGLRTVISSQIDQLSETYQLLLFVSAVLGQQIDLELLSDVVPRCIEIIGAGSELPWNKGDIGGMRAYIQAEDKFRYLVRKSTYENEPLRFRHVIIQEAIYSMISAEQREAIHAAIAERLEQLLTMETRGDILPALVHHLSHSRELVEKYALRLEQLFNYYVETGIVSEGVRTYELLNELEDSLGIGHKSFDAGQASHEAVLQYAHRELSIGKLLLIDENRNGQEHLLHALSLLKITIPKPGTVKFAWSLFAERMHLLFSITFGNRASRHSSAVDGTEIEDRRKIVEALERLATDAYRKADYDLCWLVQLIALNQTFKIKNAAPHLWGAQLFSASVTMMSLDRVRTALWLHRKAVVVDRLAESQEAMMSASGMLIQPEAGLDRALAPDKEMYLNHMAQSSLAQSDFAAADAGLSSVLRSLELKSVQGTLLGLQAFVVRIEINDFMGNIAEVMRLSIALMDVTSVLDPHSSWMLYGVSMRCVAKAYRLELDADYLALARRAIYLRSLFKDGETVHPIIRFRLWLNLIRGHAVVILRNLPDPKMNNLPALEKLVSKTAMLLEDMTAVARSVLVTTTWAWMWDALMFVLELADRRQSASMMRNVMETLMVLERLLGQCRGRLNQLLRSAIRAQLHNLRGNQLECVGGLTALLRDTHELSQGVWPHMRFRVQVALVMAVKRHQRVTRRRQAFVTAPSDLGTSISTAGTGGGTTGTIESPRGRRRPSGKVAPLDSSSEVYHEAKRYIHASGFKVYELLLDRGSPIAMGGAAATAMVSDFVSDDGAAPK</sequence>
<organism evidence="6 7">
    <name type="scientific">Polyrhizophydium stewartii</name>
    <dbReference type="NCBI Taxonomy" id="2732419"/>
    <lineage>
        <taxon>Eukaryota</taxon>
        <taxon>Fungi</taxon>
        <taxon>Fungi incertae sedis</taxon>
        <taxon>Chytridiomycota</taxon>
        <taxon>Chytridiomycota incertae sedis</taxon>
        <taxon>Chytridiomycetes</taxon>
        <taxon>Rhizophydiales</taxon>
        <taxon>Rhizophydiales incertae sedis</taxon>
        <taxon>Polyrhizophydium</taxon>
    </lineage>
</organism>
<keyword evidence="7" id="KW-1185">Reference proteome</keyword>
<keyword evidence="1" id="KW-0677">Repeat</keyword>
<dbReference type="EMBL" id="JADGIZ020000029">
    <property type="protein sequence ID" value="KAL2914862.1"/>
    <property type="molecule type" value="Genomic_DNA"/>
</dbReference>
<proteinExistence type="predicted"/>
<evidence type="ECO:0000313" key="7">
    <source>
        <dbReference type="Proteomes" id="UP001527925"/>
    </source>
</evidence>
<evidence type="ECO:0000256" key="3">
    <source>
        <dbReference type="ARBA" id="ARBA00022840"/>
    </source>
</evidence>
<accession>A0ABR4N5P1</accession>
<evidence type="ECO:0000313" key="6">
    <source>
        <dbReference type="EMBL" id="KAL2914862.1"/>
    </source>
</evidence>
<evidence type="ECO:0000256" key="2">
    <source>
        <dbReference type="ARBA" id="ARBA00022741"/>
    </source>
</evidence>
<dbReference type="SUPFAM" id="SSF55073">
    <property type="entry name" value="Nucleotide cyclase"/>
    <property type="match status" value="1"/>
</dbReference>
<evidence type="ECO:0000256" key="4">
    <source>
        <dbReference type="SAM" id="MobiDB-lite"/>
    </source>
</evidence>
<evidence type="ECO:0000259" key="5">
    <source>
        <dbReference type="Pfam" id="PF24883"/>
    </source>
</evidence>
<dbReference type="InterPro" id="IPR029787">
    <property type="entry name" value="Nucleotide_cyclase"/>
</dbReference>
<dbReference type="PANTHER" id="PTHR16305:SF28">
    <property type="entry name" value="GUANYLATE CYCLASE DOMAIN-CONTAINING PROTEIN"/>
    <property type="match status" value="1"/>
</dbReference>
<gene>
    <name evidence="6" type="primary">ADCY10_2</name>
    <name evidence="6" type="ORF">HK105_205604</name>
</gene>
<dbReference type="GO" id="GO:0004016">
    <property type="term" value="F:adenylate cyclase activity"/>
    <property type="evidence" value="ECO:0007669"/>
    <property type="project" value="UniProtKB-EC"/>
</dbReference>
<dbReference type="InterPro" id="IPR027417">
    <property type="entry name" value="P-loop_NTPase"/>
</dbReference>
<protein>
    <submittedName>
        <fullName evidence="6">Adenylate cyclase type 10</fullName>
        <ecNumber evidence="6">4.6.1.1</ecNumber>
    </submittedName>
</protein>
<evidence type="ECO:0000256" key="1">
    <source>
        <dbReference type="ARBA" id="ARBA00022737"/>
    </source>
</evidence>
<dbReference type="InterPro" id="IPR056884">
    <property type="entry name" value="NPHP3-like_N"/>
</dbReference>
<dbReference type="EC" id="4.6.1.1" evidence="6"/>
<dbReference type="SUPFAM" id="SSF52540">
    <property type="entry name" value="P-loop containing nucleoside triphosphate hydrolases"/>
    <property type="match status" value="1"/>
</dbReference>
<keyword evidence="3" id="KW-0067">ATP-binding</keyword>
<reference evidence="6 7" key="1">
    <citation type="submission" date="2023-09" db="EMBL/GenBank/DDBJ databases">
        <title>Pangenome analysis of Batrachochytrium dendrobatidis and related Chytrids.</title>
        <authorList>
            <person name="Yacoub M.N."/>
            <person name="Stajich J.E."/>
            <person name="James T.Y."/>
        </authorList>
    </citation>
    <scope>NUCLEOTIDE SEQUENCE [LARGE SCALE GENOMIC DNA]</scope>
    <source>
        <strain evidence="6 7">JEL0888</strain>
    </source>
</reference>
<dbReference type="Proteomes" id="UP001527925">
    <property type="component" value="Unassembled WGS sequence"/>
</dbReference>
<comment type="caution">
    <text evidence="6">The sequence shown here is derived from an EMBL/GenBank/DDBJ whole genome shotgun (WGS) entry which is preliminary data.</text>
</comment>
<name>A0ABR4N5P1_9FUNG</name>
<dbReference type="PANTHER" id="PTHR16305">
    <property type="entry name" value="TESTICULAR SOLUBLE ADENYLYL CYCLASE"/>
    <property type="match status" value="1"/>
</dbReference>
<feature type="domain" description="Nephrocystin 3-like N-terminal" evidence="5">
    <location>
        <begin position="521"/>
        <end position="605"/>
    </location>
</feature>
<feature type="region of interest" description="Disordered" evidence="4">
    <location>
        <begin position="1847"/>
        <end position="1880"/>
    </location>
</feature>
<dbReference type="Gene3D" id="3.30.70.1230">
    <property type="entry name" value="Nucleotide cyclase"/>
    <property type="match status" value="2"/>
</dbReference>
<keyword evidence="6" id="KW-0456">Lyase</keyword>
<keyword evidence="2" id="KW-0547">Nucleotide-binding</keyword>
<dbReference type="Pfam" id="PF24883">
    <property type="entry name" value="NPHP3_N"/>
    <property type="match status" value="1"/>
</dbReference>